<keyword evidence="2" id="KW-1185">Reference proteome</keyword>
<proteinExistence type="predicted"/>
<evidence type="ECO:0000313" key="2">
    <source>
        <dbReference type="Proteomes" id="UP001152747"/>
    </source>
</evidence>
<dbReference type="Proteomes" id="UP001152747">
    <property type="component" value="Unassembled WGS sequence"/>
</dbReference>
<accession>A0A9P1J5V5</accession>
<reference evidence="1" key="1">
    <citation type="submission" date="2022-11" db="EMBL/GenBank/DDBJ databases">
        <authorList>
            <person name="Kikuchi T."/>
        </authorList>
    </citation>
    <scope>NUCLEOTIDE SEQUENCE</scope>
    <source>
        <strain evidence="1">PS1010</strain>
    </source>
</reference>
<evidence type="ECO:0000313" key="1">
    <source>
        <dbReference type="EMBL" id="CAI5456353.1"/>
    </source>
</evidence>
<protein>
    <submittedName>
        <fullName evidence="1">Uncharacterized protein</fullName>
    </submittedName>
</protein>
<gene>
    <name evidence="1" type="ORF">CAMP_LOCUS18990</name>
</gene>
<comment type="caution">
    <text evidence="1">The sequence shown here is derived from an EMBL/GenBank/DDBJ whole genome shotgun (WGS) entry which is preliminary data.</text>
</comment>
<dbReference type="EMBL" id="CANHGI010000006">
    <property type="protein sequence ID" value="CAI5456353.1"/>
    <property type="molecule type" value="Genomic_DNA"/>
</dbReference>
<name>A0A9P1J5V5_9PELO</name>
<dbReference type="AlphaFoldDB" id="A0A9P1J5V5"/>
<organism evidence="1 2">
    <name type="scientific">Caenorhabditis angaria</name>
    <dbReference type="NCBI Taxonomy" id="860376"/>
    <lineage>
        <taxon>Eukaryota</taxon>
        <taxon>Metazoa</taxon>
        <taxon>Ecdysozoa</taxon>
        <taxon>Nematoda</taxon>
        <taxon>Chromadorea</taxon>
        <taxon>Rhabditida</taxon>
        <taxon>Rhabditina</taxon>
        <taxon>Rhabditomorpha</taxon>
        <taxon>Rhabditoidea</taxon>
        <taxon>Rhabditidae</taxon>
        <taxon>Peloderinae</taxon>
        <taxon>Caenorhabditis</taxon>
    </lineage>
</organism>
<sequence length="184" mass="21718">MYQFSSNSSQSVDQFNFEVHQNSFEYPNNPSTSNGYQNMMYFENQQFFDNGYSGGLILHQDEISFTDPPPPTSRKSIKKEVELNFEPERLLKNVEVKIEVMDEGVVDEFKKLEIPKEWVEEDKYVTEYFNFEELQSVSFGRRKGFSGKRGLREEILEIPKFRESFSIIAFLNLTSFPFRFRFGS</sequence>